<keyword evidence="7" id="KW-1185">Reference proteome</keyword>
<dbReference type="EMBL" id="CACRXK020001931">
    <property type="protein sequence ID" value="CAB3991866.1"/>
    <property type="molecule type" value="Genomic_DNA"/>
</dbReference>
<dbReference type="Proteomes" id="UP001152795">
    <property type="component" value="Unassembled WGS sequence"/>
</dbReference>
<reference evidence="6" key="1">
    <citation type="submission" date="2020-04" db="EMBL/GenBank/DDBJ databases">
        <authorList>
            <person name="Alioto T."/>
            <person name="Alioto T."/>
            <person name="Gomez Garrido J."/>
        </authorList>
    </citation>
    <scope>NUCLEOTIDE SEQUENCE</scope>
    <source>
        <strain evidence="6">A484AB</strain>
    </source>
</reference>
<dbReference type="InterPro" id="IPR011706">
    <property type="entry name" value="Cu-oxidase_C"/>
</dbReference>
<dbReference type="SUPFAM" id="SSF49503">
    <property type="entry name" value="Cupredoxins"/>
    <property type="match status" value="2"/>
</dbReference>
<evidence type="ECO:0000259" key="5">
    <source>
        <dbReference type="Pfam" id="PF07731"/>
    </source>
</evidence>
<dbReference type="InterPro" id="IPR001117">
    <property type="entry name" value="Cu-oxidase_2nd"/>
</dbReference>
<dbReference type="PROSITE" id="PS00080">
    <property type="entry name" value="MULTICOPPER_OXIDASE2"/>
    <property type="match status" value="1"/>
</dbReference>
<dbReference type="InterPro" id="IPR002355">
    <property type="entry name" value="Cu_oxidase_Cu_BS"/>
</dbReference>
<evidence type="ECO:0000256" key="1">
    <source>
        <dbReference type="ARBA" id="ARBA00022723"/>
    </source>
</evidence>
<dbReference type="GO" id="GO:0016491">
    <property type="term" value="F:oxidoreductase activity"/>
    <property type="evidence" value="ECO:0007669"/>
    <property type="project" value="UniProtKB-KW"/>
</dbReference>
<dbReference type="InterPro" id="IPR045087">
    <property type="entry name" value="Cu-oxidase_fam"/>
</dbReference>
<dbReference type="PANTHER" id="PTHR11709:SF394">
    <property type="entry name" value="FI03373P-RELATED"/>
    <property type="match status" value="1"/>
</dbReference>
<keyword evidence="3" id="KW-0186">Copper</keyword>
<feature type="domain" description="Plastocyanin-like" evidence="4">
    <location>
        <begin position="91"/>
        <end position="199"/>
    </location>
</feature>
<evidence type="ECO:0000313" key="6">
    <source>
        <dbReference type="EMBL" id="CAB3991866.1"/>
    </source>
</evidence>
<dbReference type="Gene3D" id="2.60.40.420">
    <property type="entry name" value="Cupredoxins - blue copper proteins"/>
    <property type="match status" value="2"/>
</dbReference>
<sequence>MRYQRSKGLFGALIIYEAQGDLHDKLGPFEDQPERKTIPVVDEMPEAIPKVVINKFCLPDGSVLPIQFTSTYQLLVNGVKLTANIQESSGNESHRHNYYVVGGKNYRFRIICATMGTVFVTSIDHHKIRVMAVDGYPVKPFETDFLITHVGEVFDFMLITKNDVLPGTKYPIRFQSLGVNCDNNSELAGENFAFLVYTNNSYQIRPPTSENLIVQNDRCNNKSNPCTIMNCPFKIMPTDYSGPGTYMKCYDVLSLELLYPTPYFETPRSDDIASEYFFNLQGVKPKYSIINGVAFLPPDVPVLQEGNGANQCKYPVDCKYPGTVCTHTVELNQFNTATRFVISSVNLGQPGGENLTHPFHMHSHTFFIAKIVYPEYHENGKMKAVNKNLSISDCGPPKWRNGAPEGISVTSTTVRKSTVMVPASGYVVIHFLQNSPGYWFMHCHTDWHLNDGMSMAISESPERASTPPELMNKNTKEFCFSVKTFIRKEDQYPGYSRGKSGSIKFEETEEFEKF</sequence>
<dbReference type="GO" id="GO:0005507">
    <property type="term" value="F:copper ion binding"/>
    <property type="evidence" value="ECO:0007669"/>
    <property type="project" value="InterPro"/>
</dbReference>
<dbReference type="PROSITE" id="PS00079">
    <property type="entry name" value="MULTICOPPER_OXIDASE1"/>
    <property type="match status" value="1"/>
</dbReference>
<accession>A0A7D9DQX7</accession>
<keyword evidence="2" id="KW-0560">Oxidoreductase</keyword>
<dbReference type="InterPro" id="IPR008972">
    <property type="entry name" value="Cupredoxin"/>
</dbReference>
<evidence type="ECO:0000256" key="3">
    <source>
        <dbReference type="ARBA" id="ARBA00023008"/>
    </source>
</evidence>
<dbReference type="GO" id="GO:0005886">
    <property type="term" value="C:plasma membrane"/>
    <property type="evidence" value="ECO:0007669"/>
    <property type="project" value="TreeGrafter"/>
</dbReference>
<keyword evidence="1" id="KW-0479">Metal-binding</keyword>
<dbReference type="GO" id="GO:0006826">
    <property type="term" value="P:iron ion transport"/>
    <property type="evidence" value="ECO:0007669"/>
    <property type="project" value="TreeGrafter"/>
</dbReference>
<gene>
    <name evidence="6" type="ORF">PACLA_8A021215</name>
</gene>
<evidence type="ECO:0000259" key="4">
    <source>
        <dbReference type="Pfam" id="PF00394"/>
    </source>
</evidence>
<dbReference type="PANTHER" id="PTHR11709">
    <property type="entry name" value="MULTI-COPPER OXIDASE"/>
    <property type="match status" value="1"/>
</dbReference>
<dbReference type="AlphaFoldDB" id="A0A7D9DQX7"/>
<evidence type="ECO:0000313" key="7">
    <source>
        <dbReference type="Proteomes" id="UP001152795"/>
    </source>
</evidence>
<protein>
    <submittedName>
        <fullName evidence="6">L-ascorbate oxidase-like</fullName>
    </submittedName>
</protein>
<dbReference type="OrthoDB" id="2121828at2759"/>
<dbReference type="Pfam" id="PF00394">
    <property type="entry name" value="Cu-oxidase"/>
    <property type="match status" value="1"/>
</dbReference>
<comment type="caution">
    <text evidence="6">The sequence shown here is derived from an EMBL/GenBank/DDBJ whole genome shotgun (WGS) entry which is preliminary data.</text>
</comment>
<feature type="domain" description="Plastocyanin-like" evidence="5">
    <location>
        <begin position="297"/>
        <end position="462"/>
    </location>
</feature>
<name>A0A7D9DQX7_PARCT</name>
<dbReference type="Pfam" id="PF07731">
    <property type="entry name" value="Cu-oxidase_2"/>
    <property type="match status" value="1"/>
</dbReference>
<organism evidence="6 7">
    <name type="scientific">Paramuricea clavata</name>
    <name type="common">Red gorgonian</name>
    <name type="synonym">Violescent sea-whip</name>
    <dbReference type="NCBI Taxonomy" id="317549"/>
    <lineage>
        <taxon>Eukaryota</taxon>
        <taxon>Metazoa</taxon>
        <taxon>Cnidaria</taxon>
        <taxon>Anthozoa</taxon>
        <taxon>Octocorallia</taxon>
        <taxon>Malacalcyonacea</taxon>
        <taxon>Plexauridae</taxon>
        <taxon>Paramuricea</taxon>
    </lineage>
</organism>
<evidence type="ECO:0000256" key="2">
    <source>
        <dbReference type="ARBA" id="ARBA00023002"/>
    </source>
</evidence>
<dbReference type="InterPro" id="IPR033138">
    <property type="entry name" value="Cu_oxidase_CS"/>
</dbReference>
<proteinExistence type="predicted"/>